<dbReference type="SUPFAM" id="SSF52821">
    <property type="entry name" value="Rhodanese/Cell cycle control phosphatase"/>
    <property type="match status" value="1"/>
</dbReference>
<accession>A0A4R6MSS8</accession>
<protein>
    <submittedName>
        <fullName evidence="2">Rhodanese-related sulfurtransferase</fullName>
    </submittedName>
</protein>
<dbReference type="RefSeq" id="WP_246030902.1">
    <property type="nucleotide sequence ID" value="NZ_JAUFPJ010000012.1"/>
</dbReference>
<reference evidence="2 3" key="1">
    <citation type="submission" date="2019-03" db="EMBL/GenBank/DDBJ databases">
        <title>Genomic Encyclopedia of Type Strains, Phase IV (KMG-IV): sequencing the most valuable type-strain genomes for metagenomic binning, comparative biology and taxonomic classification.</title>
        <authorList>
            <person name="Goeker M."/>
        </authorList>
    </citation>
    <scope>NUCLEOTIDE SEQUENCE [LARGE SCALE GENOMIC DNA]</scope>
    <source>
        <strain evidence="2 3">DSM 25082</strain>
    </source>
</reference>
<evidence type="ECO:0000259" key="1">
    <source>
        <dbReference type="PROSITE" id="PS50206"/>
    </source>
</evidence>
<keyword evidence="3" id="KW-1185">Reference proteome</keyword>
<dbReference type="Pfam" id="PF00581">
    <property type="entry name" value="Rhodanese"/>
    <property type="match status" value="1"/>
</dbReference>
<dbReference type="InterPro" id="IPR036873">
    <property type="entry name" value="Rhodanese-like_dom_sf"/>
</dbReference>
<dbReference type="AlphaFoldDB" id="A0A4R6MSS8"/>
<dbReference type="PROSITE" id="PS50206">
    <property type="entry name" value="RHODANESE_3"/>
    <property type="match status" value="1"/>
</dbReference>
<dbReference type="EMBL" id="SNXE01000013">
    <property type="protein sequence ID" value="TDP04946.1"/>
    <property type="molecule type" value="Genomic_DNA"/>
</dbReference>
<organism evidence="2 3">
    <name type="scientific">Roseateles asaccharophilus</name>
    <dbReference type="NCBI Taxonomy" id="582607"/>
    <lineage>
        <taxon>Bacteria</taxon>
        <taxon>Pseudomonadati</taxon>
        <taxon>Pseudomonadota</taxon>
        <taxon>Betaproteobacteria</taxon>
        <taxon>Burkholderiales</taxon>
        <taxon>Sphaerotilaceae</taxon>
        <taxon>Roseateles</taxon>
    </lineage>
</organism>
<sequence>MAWMSELLPREAELEPLPWEGEYVHPEAQDDTALLIDVRSYAEFMNGHLPGAHCLPLPRLAQEVLQRVPDRETPVLLYCATGARAEQALSLLRQLGYHAVRNGGCALDLARRRGVQLQRGL</sequence>
<dbReference type="Gene3D" id="3.40.250.10">
    <property type="entry name" value="Rhodanese-like domain"/>
    <property type="match status" value="1"/>
</dbReference>
<dbReference type="PANTHER" id="PTHR44086">
    <property type="entry name" value="THIOSULFATE SULFURTRANSFERASE RDL2, MITOCHONDRIAL-RELATED"/>
    <property type="match status" value="1"/>
</dbReference>
<evidence type="ECO:0000313" key="3">
    <source>
        <dbReference type="Proteomes" id="UP000295357"/>
    </source>
</evidence>
<comment type="caution">
    <text evidence="2">The sequence shown here is derived from an EMBL/GenBank/DDBJ whole genome shotgun (WGS) entry which is preliminary data.</text>
</comment>
<dbReference type="Proteomes" id="UP000295357">
    <property type="component" value="Unassembled WGS sequence"/>
</dbReference>
<dbReference type="SMART" id="SM00450">
    <property type="entry name" value="RHOD"/>
    <property type="match status" value="1"/>
</dbReference>
<dbReference type="GO" id="GO:0004792">
    <property type="term" value="F:thiosulfate-cyanide sulfurtransferase activity"/>
    <property type="evidence" value="ECO:0007669"/>
    <property type="project" value="TreeGrafter"/>
</dbReference>
<gene>
    <name evidence="2" type="ORF">DFR39_11357</name>
</gene>
<dbReference type="CDD" id="cd00158">
    <property type="entry name" value="RHOD"/>
    <property type="match status" value="1"/>
</dbReference>
<keyword evidence="2" id="KW-0808">Transferase</keyword>
<dbReference type="PANTHER" id="PTHR44086:SF10">
    <property type="entry name" value="THIOSULFATE SULFURTRANSFERASE_RHODANESE-LIKE DOMAIN-CONTAINING PROTEIN 3"/>
    <property type="match status" value="1"/>
</dbReference>
<name>A0A4R6MSS8_9BURK</name>
<dbReference type="InterPro" id="IPR001763">
    <property type="entry name" value="Rhodanese-like_dom"/>
</dbReference>
<feature type="domain" description="Rhodanese" evidence="1">
    <location>
        <begin position="29"/>
        <end position="119"/>
    </location>
</feature>
<evidence type="ECO:0000313" key="2">
    <source>
        <dbReference type="EMBL" id="TDP04946.1"/>
    </source>
</evidence>
<proteinExistence type="predicted"/>